<name>A0A6I8VY32_DROPS</name>
<evidence type="ECO:0000313" key="2">
    <source>
        <dbReference type="Proteomes" id="UP000001819"/>
    </source>
</evidence>
<evidence type="ECO:0000313" key="3">
    <source>
        <dbReference type="RefSeq" id="XP_033235976.1"/>
    </source>
</evidence>
<dbReference type="RefSeq" id="XP_033235976.1">
    <property type="nucleotide sequence ID" value="XM_033380085.1"/>
</dbReference>
<dbReference type="AlphaFoldDB" id="A0A6I8VY32"/>
<proteinExistence type="predicted"/>
<organism evidence="2 4">
    <name type="scientific">Drosophila pseudoobscura pseudoobscura</name>
    <name type="common">Fruit fly</name>
    <dbReference type="NCBI Taxonomy" id="46245"/>
    <lineage>
        <taxon>Eukaryota</taxon>
        <taxon>Metazoa</taxon>
        <taxon>Ecdysozoa</taxon>
        <taxon>Arthropoda</taxon>
        <taxon>Hexapoda</taxon>
        <taxon>Insecta</taxon>
        <taxon>Pterygota</taxon>
        <taxon>Neoptera</taxon>
        <taxon>Endopterygota</taxon>
        <taxon>Diptera</taxon>
        <taxon>Brachycera</taxon>
        <taxon>Muscomorpha</taxon>
        <taxon>Ephydroidea</taxon>
        <taxon>Drosophilidae</taxon>
        <taxon>Drosophila</taxon>
        <taxon>Sophophora</taxon>
    </lineage>
</organism>
<sequence>MRVFMRGLGVMWVDEGSLQWTEDPWAERSRIMHKKNTWTQCERSLGRRHHHEQATYCSHDRVRSASIWYIYLPALFTTYITGIVFPPAPCFTSSALIGSIWRDAFWRQTAMP</sequence>
<accession>A0A6I8VY32</accession>
<feature type="transmembrane region" description="Helical" evidence="1">
    <location>
        <begin position="68"/>
        <end position="88"/>
    </location>
</feature>
<gene>
    <name evidence="3 4" type="primary">LOC26532524</name>
</gene>
<protein>
    <submittedName>
        <fullName evidence="3 4">Uncharacterized protein</fullName>
    </submittedName>
</protein>
<keyword evidence="2" id="KW-1185">Reference proteome</keyword>
<evidence type="ECO:0000313" key="4">
    <source>
        <dbReference type="RefSeq" id="XP_033235977.1"/>
    </source>
</evidence>
<dbReference type="KEGG" id="dpo:26532524"/>
<dbReference type="RefSeq" id="XP_033235977.1">
    <property type="nucleotide sequence ID" value="XM_033380086.1"/>
</dbReference>
<keyword evidence="1" id="KW-0472">Membrane</keyword>
<reference evidence="3 4" key="1">
    <citation type="submission" date="2025-04" db="UniProtKB">
        <authorList>
            <consortium name="RefSeq"/>
        </authorList>
    </citation>
    <scope>IDENTIFICATION</scope>
    <source>
        <strain evidence="3 4">MV-25-SWS-2005</strain>
        <tissue evidence="3 4">Whole body</tissue>
    </source>
</reference>
<keyword evidence="1" id="KW-1133">Transmembrane helix</keyword>
<keyword evidence="1" id="KW-0812">Transmembrane</keyword>
<evidence type="ECO:0000256" key="1">
    <source>
        <dbReference type="SAM" id="Phobius"/>
    </source>
</evidence>
<dbReference type="Proteomes" id="UP000001819">
    <property type="component" value="Chromosome 4"/>
</dbReference>